<accession>F8MDH0</accession>
<sequence>MLDEKMEKLTHLIIVFFGTRYEGLEDCSKLSTSSQHILPTQLLQKNFDNHAVPVIGCRLQRTGNSLTYDGRVSALT</sequence>
<organism evidence="1 2">
    <name type="scientific">Neurospora tetrasperma (strain FGSC 2508 / ATCC MYA-4615 / P0657)</name>
    <dbReference type="NCBI Taxonomy" id="510951"/>
    <lineage>
        <taxon>Eukaryota</taxon>
        <taxon>Fungi</taxon>
        <taxon>Dikarya</taxon>
        <taxon>Ascomycota</taxon>
        <taxon>Pezizomycotina</taxon>
        <taxon>Sordariomycetes</taxon>
        <taxon>Sordariomycetidae</taxon>
        <taxon>Sordariales</taxon>
        <taxon>Sordariaceae</taxon>
        <taxon>Neurospora</taxon>
    </lineage>
</organism>
<dbReference type="KEGG" id="nte:NEUTE1DRAFT116108"/>
<dbReference type="VEuPathDB" id="FungiDB:NEUTE1DRAFT_116108"/>
<evidence type="ECO:0000313" key="2">
    <source>
        <dbReference type="Proteomes" id="UP000008065"/>
    </source>
</evidence>
<reference evidence="2" key="1">
    <citation type="journal article" date="2011" name="Genetics">
        <title>Massive changes in genome architecture accompany the transition to self-fertility in the filamentous fungus Neurospora tetrasperma.</title>
        <authorList>
            <person name="Ellison C.E."/>
            <person name="Stajich J.E."/>
            <person name="Jacobson D.J."/>
            <person name="Natvig D.O."/>
            <person name="Lapidus A."/>
            <person name="Foster B."/>
            <person name="Aerts A."/>
            <person name="Riley R."/>
            <person name="Lindquist E.A."/>
            <person name="Grigoriev I.V."/>
            <person name="Taylor J.W."/>
        </authorList>
    </citation>
    <scope>NUCLEOTIDE SEQUENCE [LARGE SCALE GENOMIC DNA]</scope>
    <source>
        <strain evidence="2">FGSC 2508 / P0657</strain>
    </source>
</reference>
<keyword evidence="2" id="KW-1185">Reference proteome</keyword>
<proteinExistence type="predicted"/>
<evidence type="ECO:0000313" key="1">
    <source>
        <dbReference type="EMBL" id="EGO61461.1"/>
    </source>
</evidence>
<protein>
    <submittedName>
        <fullName evidence="1">Uncharacterized protein</fullName>
    </submittedName>
</protein>
<dbReference type="Proteomes" id="UP000008065">
    <property type="component" value="Unassembled WGS sequence"/>
</dbReference>
<gene>
    <name evidence="1" type="ORF">NEUTE1DRAFT_116108</name>
</gene>
<name>F8MDH0_NEUT8</name>
<dbReference type="HOGENOM" id="CLU_2655095_0_0_1"/>
<dbReference type="GeneID" id="20822946"/>
<dbReference type="EMBL" id="GL891302">
    <property type="protein sequence ID" value="EGO61461.1"/>
    <property type="molecule type" value="Genomic_DNA"/>
</dbReference>
<dbReference type="AlphaFoldDB" id="F8MDH0"/>
<dbReference type="RefSeq" id="XP_009848512.1">
    <property type="nucleotide sequence ID" value="XM_009850210.1"/>
</dbReference>